<name>A0AA36A3S3_LACSI</name>
<sequence>MSASKDWLQEVQVYSSDLTTGERIISKCKIEYAWNPSKCSHCKVYGHKDINCGILIAKQMKEEEERSKIEKGKEGATVDLMQVLLASTKEVKEQNDGFVDVVKKTKGNSSGVFTGNRKQGQKGNYPKIGNSGASAGIRYQGYNGNNQENLEFSFDRGGKTGGKNGQGYYGNIQPMKGKSNDSKIEQGIWKMRINLFFSKGGVDEDDLAYLDSVNQMDVIGSVPVFDTKMEAGPNDI</sequence>
<evidence type="ECO:0000313" key="2">
    <source>
        <dbReference type="Proteomes" id="UP001177003"/>
    </source>
</evidence>
<dbReference type="AlphaFoldDB" id="A0AA36A3S3"/>
<reference evidence="1" key="1">
    <citation type="submission" date="2023-04" db="EMBL/GenBank/DDBJ databases">
        <authorList>
            <person name="Vijverberg K."/>
            <person name="Xiong W."/>
            <person name="Schranz E."/>
        </authorList>
    </citation>
    <scope>NUCLEOTIDE SEQUENCE</scope>
</reference>
<dbReference type="Proteomes" id="UP001177003">
    <property type="component" value="Chromosome 9"/>
</dbReference>
<organism evidence="1 2">
    <name type="scientific">Lactuca saligna</name>
    <name type="common">Willowleaf lettuce</name>
    <dbReference type="NCBI Taxonomy" id="75948"/>
    <lineage>
        <taxon>Eukaryota</taxon>
        <taxon>Viridiplantae</taxon>
        <taxon>Streptophyta</taxon>
        <taxon>Embryophyta</taxon>
        <taxon>Tracheophyta</taxon>
        <taxon>Spermatophyta</taxon>
        <taxon>Magnoliopsida</taxon>
        <taxon>eudicotyledons</taxon>
        <taxon>Gunneridae</taxon>
        <taxon>Pentapetalae</taxon>
        <taxon>asterids</taxon>
        <taxon>campanulids</taxon>
        <taxon>Asterales</taxon>
        <taxon>Asteraceae</taxon>
        <taxon>Cichorioideae</taxon>
        <taxon>Cichorieae</taxon>
        <taxon>Lactucinae</taxon>
        <taxon>Lactuca</taxon>
    </lineage>
</organism>
<accession>A0AA36A3S3</accession>
<gene>
    <name evidence="1" type="ORF">LSALG_LOCUS42336</name>
</gene>
<dbReference type="EMBL" id="OX465085">
    <property type="protein sequence ID" value="CAI9303923.1"/>
    <property type="molecule type" value="Genomic_DNA"/>
</dbReference>
<protein>
    <submittedName>
        <fullName evidence="1">Uncharacterized protein</fullName>
    </submittedName>
</protein>
<evidence type="ECO:0000313" key="1">
    <source>
        <dbReference type="EMBL" id="CAI9303923.1"/>
    </source>
</evidence>
<proteinExistence type="predicted"/>
<keyword evidence="2" id="KW-1185">Reference proteome</keyword>